<organism evidence="2 3">
    <name type="scientific">Diploscapter pachys</name>
    <dbReference type="NCBI Taxonomy" id="2018661"/>
    <lineage>
        <taxon>Eukaryota</taxon>
        <taxon>Metazoa</taxon>
        <taxon>Ecdysozoa</taxon>
        <taxon>Nematoda</taxon>
        <taxon>Chromadorea</taxon>
        <taxon>Rhabditida</taxon>
        <taxon>Rhabditina</taxon>
        <taxon>Rhabditomorpha</taxon>
        <taxon>Rhabditoidea</taxon>
        <taxon>Rhabditidae</taxon>
        <taxon>Diploscapter</taxon>
    </lineage>
</organism>
<feature type="region of interest" description="Disordered" evidence="1">
    <location>
        <begin position="154"/>
        <end position="186"/>
    </location>
</feature>
<dbReference type="AlphaFoldDB" id="A0A2A2M1D7"/>
<gene>
    <name evidence="2" type="ORF">WR25_22698</name>
</gene>
<evidence type="ECO:0000313" key="3">
    <source>
        <dbReference type="Proteomes" id="UP000218231"/>
    </source>
</evidence>
<reference evidence="2 3" key="1">
    <citation type="journal article" date="2017" name="Curr. Biol.">
        <title>Genome architecture and evolution of a unichromosomal asexual nematode.</title>
        <authorList>
            <person name="Fradin H."/>
            <person name="Zegar C."/>
            <person name="Gutwein M."/>
            <person name="Lucas J."/>
            <person name="Kovtun M."/>
            <person name="Corcoran D."/>
            <person name="Baugh L.R."/>
            <person name="Kiontke K."/>
            <person name="Gunsalus K."/>
            <person name="Fitch D.H."/>
            <person name="Piano F."/>
        </authorList>
    </citation>
    <scope>NUCLEOTIDE SEQUENCE [LARGE SCALE GENOMIC DNA]</scope>
    <source>
        <strain evidence="2">PF1309</strain>
    </source>
</reference>
<evidence type="ECO:0000256" key="1">
    <source>
        <dbReference type="SAM" id="MobiDB-lite"/>
    </source>
</evidence>
<name>A0A2A2M1D7_9BILA</name>
<comment type="caution">
    <text evidence="2">The sequence shown here is derived from an EMBL/GenBank/DDBJ whole genome shotgun (WGS) entry which is preliminary data.</text>
</comment>
<evidence type="ECO:0000313" key="2">
    <source>
        <dbReference type="EMBL" id="PAV92037.1"/>
    </source>
</evidence>
<keyword evidence="3" id="KW-1185">Reference proteome</keyword>
<feature type="region of interest" description="Disordered" evidence="1">
    <location>
        <begin position="32"/>
        <end position="60"/>
    </location>
</feature>
<sequence length="279" mass="30729">MMRWDILPQGGFSLCAKDVNGNAAEWTQLKRGRPLKDAAKRTRRRRDKTLDGTGTGNVNGTVVWKRQDENPVPVANCPIINNYSVNTQIPLGTRLMIGAQQQLATQHQQQSAKSTQQLIAMPGTFQIQPTPQMIAPQTQSQHQLVHMQAQAAVQQQPTASMAHLPTPTSSRPTPLPTSLPPSSTSTASTLLMPSPMLHPQLIASSENRMQSPSEAITVTSPSNKCSGQFHVNGNFKEKKEKYPVVEITEARSCNEWSVVTIPLPTVLHMQCQCFVDDIY</sequence>
<accession>A0A2A2M1D7</accession>
<dbReference type="Proteomes" id="UP000218231">
    <property type="component" value="Unassembled WGS sequence"/>
</dbReference>
<protein>
    <submittedName>
        <fullName evidence="2">Uncharacterized protein</fullName>
    </submittedName>
</protein>
<dbReference type="EMBL" id="LIAE01006274">
    <property type="protein sequence ID" value="PAV92037.1"/>
    <property type="molecule type" value="Genomic_DNA"/>
</dbReference>
<proteinExistence type="predicted"/>